<keyword evidence="2" id="KW-1185">Reference proteome</keyword>
<dbReference type="EMBL" id="BJMU01000006">
    <property type="protein sequence ID" value="GEB83023.1"/>
    <property type="molecule type" value="Genomic_DNA"/>
</dbReference>
<accession>A0A4Y3TMR1</accession>
<reference evidence="1 2" key="1">
    <citation type="submission" date="2019-06" db="EMBL/GenBank/DDBJ databases">
        <title>Whole genome shotgun sequence of Acetobacter orleanensis NBRC 13752.</title>
        <authorList>
            <person name="Hosoyama A."/>
            <person name="Uohara A."/>
            <person name="Ohji S."/>
            <person name="Ichikawa N."/>
        </authorList>
    </citation>
    <scope>NUCLEOTIDE SEQUENCE [LARGE SCALE GENOMIC DNA]</scope>
    <source>
        <strain evidence="1 2">NBRC 13752</strain>
    </source>
</reference>
<protein>
    <submittedName>
        <fullName evidence="1">Uncharacterized protein</fullName>
    </submittedName>
</protein>
<name>A0A4Y3TMR1_9PROT</name>
<dbReference type="AlphaFoldDB" id="A0A4Y3TMR1"/>
<sequence>MSFDGYGQKEALSGCLSPSDLNFQFNHQHTRAAVVSAFNIGTWHLALGTWHLALGTWHLALGTWHLALGTWPMSRRPVGVNRFQAAQAQKKPPRDEAAFLYPKIVPKRMAYLD</sequence>
<proteinExistence type="predicted"/>
<comment type="caution">
    <text evidence="1">The sequence shown here is derived from an EMBL/GenBank/DDBJ whole genome shotgun (WGS) entry which is preliminary data.</text>
</comment>
<evidence type="ECO:0000313" key="1">
    <source>
        <dbReference type="EMBL" id="GEB83023.1"/>
    </source>
</evidence>
<evidence type="ECO:0000313" key="2">
    <source>
        <dbReference type="Proteomes" id="UP000317617"/>
    </source>
</evidence>
<dbReference type="Proteomes" id="UP000317617">
    <property type="component" value="Unassembled WGS sequence"/>
</dbReference>
<gene>
    <name evidence="1" type="ORF">AOR01nite_15000</name>
</gene>
<organism evidence="1 2">
    <name type="scientific">Acetobacter orleanensis</name>
    <dbReference type="NCBI Taxonomy" id="104099"/>
    <lineage>
        <taxon>Bacteria</taxon>
        <taxon>Pseudomonadati</taxon>
        <taxon>Pseudomonadota</taxon>
        <taxon>Alphaproteobacteria</taxon>
        <taxon>Acetobacterales</taxon>
        <taxon>Acetobacteraceae</taxon>
        <taxon>Acetobacter</taxon>
    </lineage>
</organism>